<organism evidence="1 2">
    <name type="scientific">Dictyocaulus viviparus</name>
    <name type="common">Bovine lungworm</name>
    <dbReference type="NCBI Taxonomy" id="29172"/>
    <lineage>
        <taxon>Eukaryota</taxon>
        <taxon>Metazoa</taxon>
        <taxon>Ecdysozoa</taxon>
        <taxon>Nematoda</taxon>
        <taxon>Chromadorea</taxon>
        <taxon>Rhabditida</taxon>
        <taxon>Rhabditina</taxon>
        <taxon>Rhabditomorpha</taxon>
        <taxon>Strongyloidea</taxon>
        <taxon>Metastrongylidae</taxon>
        <taxon>Dictyocaulus</taxon>
    </lineage>
</organism>
<sequence length="254" mass="29871">MVSLSGQRQQGHIYTNERWCRCKVCRDKTLDDMLVGVNSRNLLWLVEFNSLLMLHNMTPEFLPEDFLRIRLQSTTSTPKMYKCKPCSAYECQTYDNNRVSATRRRSIGRQRKTRKISPLNASKQHIFENHEKSIRFDDLKNKYDGDNITVKDHRDSYHRNRTKILSSREEILGQSTNWDFFNISGVGKEMIHQEDDNVYIEFLRFTPHNKIQGELYAIPPPLCLQISNGFYYDESSISSYGTISSQEIFEAFQK</sequence>
<keyword evidence="2" id="KW-1185">Reference proteome</keyword>
<protein>
    <submittedName>
        <fullName evidence="1">Uncharacterized protein</fullName>
    </submittedName>
</protein>
<evidence type="ECO:0000313" key="2">
    <source>
        <dbReference type="Proteomes" id="UP000053766"/>
    </source>
</evidence>
<dbReference type="AlphaFoldDB" id="A0A0D8XYJ7"/>
<proteinExistence type="predicted"/>
<evidence type="ECO:0000313" key="1">
    <source>
        <dbReference type="EMBL" id="KJH49570.1"/>
    </source>
</evidence>
<dbReference type="Proteomes" id="UP000053766">
    <property type="component" value="Unassembled WGS sequence"/>
</dbReference>
<name>A0A0D8XYJ7_DICVI</name>
<dbReference type="EMBL" id="KN716230">
    <property type="protein sequence ID" value="KJH49570.1"/>
    <property type="molecule type" value="Genomic_DNA"/>
</dbReference>
<reference evidence="2" key="2">
    <citation type="journal article" date="2016" name="Sci. Rep.">
        <title>Dictyocaulus viviparus genome, variome and transcriptome elucidate lungworm biology and support future intervention.</title>
        <authorList>
            <person name="McNulty S.N."/>
            <person name="Strube C."/>
            <person name="Rosa B.A."/>
            <person name="Martin J.C."/>
            <person name="Tyagi R."/>
            <person name="Choi Y.J."/>
            <person name="Wang Q."/>
            <person name="Hallsworth Pepin K."/>
            <person name="Zhang X."/>
            <person name="Ozersky P."/>
            <person name="Wilson R.K."/>
            <person name="Sternberg P.W."/>
            <person name="Gasser R.B."/>
            <person name="Mitreva M."/>
        </authorList>
    </citation>
    <scope>NUCLEOTIDE SEQUENCE [LARGE SCALE GENOMIC DNA]</scope>
    <source>
        <strain evidence="2">HannoverDv2000</strain>
    </source>
</reference>
<accession>A0A0D8XYJ7</accession>
<reference evidence="1 2" key="1">
    <citation type="submission" date="2013-11" db="EMBL/GenBank/DDBJ databases">
        <title>Draft genome of the bovine lungworm Dictyocaulus viviparus.</title>
        <authorList>
            <person name="Mitreva M."/>
        </authorList>
    </citation>
    <scope>NUCLEOTIDE SEQUENCE [LARGE SCALE GENOMIC DNA]</scope>
    <source>
        <strain evidence="1 2">HannoverDv2000</strain>
    </source>
</reference>
<gene>
    <name evidence="1" type="ORF">DICVIV_04302</name>
</gene>